<evidence type="ECO:0000313" key="1">
    <source>
        <dbReference type="EMBL" id="MED6116202.1"/>
    </source>
</evidence>
<dbReference type="InterPro" id="IPR044974">
    <property type="entry name" value="Disease_R_plants"/>
</dbReference>
<accession>A0ABU6QXQ4</accession>
<dbReference type="InterPro" id="IPR036388">
    <property type="entry name" value="WH-like_DNA-bd_sf"/>
</dbReference>
<organism evidence="1 2">
    <name type="scientific">Stylosanthes scabra</name>
    <dbReference type="NCBI Taxonomy" id="79078"/>
    <lineage>
        <taxon>Eukaryota</taxon>
        <taxon>Viridiplantae</taxon>
        <taxon>Streptophyta</taxon>
        <taxon>Embryophyta</taxon>
        <taxon>Tracheophyta</taxon>
        <taxon>Spermatophyta</taxon>
        <taxon>Magnoliopsida</taxon>
        <taxon>eudicotyledons</taxon>
        <taxon>Gunneridae</taxon>
        <taxon>Pentapetalae</taxon>
        <taxon>rosids</taxon>
        <taxon>fabids</taxon>
        <taxon>Fabales</taxon>
        <taxon>Fabaceae</taxon>
        <taxon>Papilionoideae</taxon>
        <taxon>50 kb inversion clade</taxon>
        <taxon>dalbergioids sensu lato</taxon>
        <taxon>Dalbergieae</taxon>
        <taxon>Pterocarpus clade</taxon>
        <taxon>Stylosanthes</taxon>
    </lineage>
</organism>
<dbReference type="SUPFAM" id="SSF52540">
    <property type="entry name" value="P-loop containing nucleoside triphosphate hydrolases"/>
    <property type="match status" value="1"/>
</dbReference>
<name>A0ABU6QXQ4_9FABA</name>
<proteinExistence type="predicted"/>
<dbReference type="Gene3D" id="1.10.10.10">
    <property type="entry name" value="Winged helix-like DNA-binding domain superfamily/Winged helix DNA-binding domain"/>
    <property type="match status" value="1"/>
</dbReference>
<dbReference type="EMBL" id="JASCZI010002452">
    <property type="protein sequence ID" value="MED6116202.1"/>
    <property type="molecule type" value="Genomic_DNA"/>
</dbReference>
<keyword evidence="2" id="KW-1185">Reference proteome</keyword>
<evidence type="ECO:0000313" key="2">
    <source>
        <dbReference type="Proteomes" id="UP001341840"/>
    </source>
</evidence>
<dbReference type="InterPro" id="IPR027417">
    <property type="entry name" value="P-loop_NTPase"/>
</dbReference>
<dbReference type="PANTHER" id="PTHR23155:SF1205">
    <property type="entry name" value="DISEASE RESISTANCE PROTEIN RPM1"/>
    <property type="match status" value="1"/>
</dbReference>
<gene>
    <name evidence="1" type="ORF">PIB30_097937</name>
</gene>
<sequence>MGAHRVAQERKRKLNKQKFDTRELTWFGKKPTRSIAESCNGLPLLIKTIVAKRERSEETWEEIKNLLPYWSISEDKDGKKMMERLMLSYDDLSEEMKPCFFYLGAFLEDEEILVRDLICMWRSS</sequence>
<protein>
    <recommendedName>
        <fullName evidence="3">NB-ARC domain-containing protein</fullName>
    </recommendedName>
</protein>
<reference evidence="1 2" key="1">
    <citation type="journal article" date="2023" name="Plants (Basel)">
        <title>Bridging the Gap: Combining Genomics and Transcriptomics Approaches to Understand Stylosanthes scabra, an Orphan Legume from the Brazilian Caatinga.</title>
        <authorList>
            <person name="Ferreira-Neto J.R.C."/>
            <person name="da Silva M.D."/>
            <person name="Binneck E."/>
            <person name="de Melo N.F."/>
            <person name="da Silva R.H."/>
            <person name="de Melo A.L.T.M."/>
            <person name="Pandolfi V."/>
            <person name="Bustamante F.O."/>
            <person name="Brasileiro-Vidal A.C."/>
            <person name="Benko-Iseppon A.M."/>
        </authorList>
    </citation>
    <scope>NUCLEOTIDE SEQUENCE [LARGE SCALE GENOMIC DNA]</scope>
    <source>
        <tissue evidence="1">Leaves</tissue>
    </source>
</reference>
<comment type="caution">
    <text evidence="1">The sequence shown here is derived from an EMBL/GenBank/DDBJ whole genome shotgun (WGS) entry which is preliminary data.</text>
</comment>
<dbReference type="Proteomes" id="UP001341840">
    <property type="component" value="Unassembled WGS sequence"/>
</dbReference>
<evidence type="ECO:0008006" key="3">
    <source>
        <dbReference type="Google" id="ProtNLM"/>
    </source>
</evidence>
<dbReference type="PANTHER" id="PTHR23155">
    <property type="entry name" value="DISEASE RESISTANCE PROTEIN RP"/>
    <property type="match status" value="1"/>
</dbReference>